<protein>
    <submittedName>
        <fullName evidence="1">Uncharacterized protein</fullName>
    </submittedName>
</protein>
<gene>
    <name evidence="1" type="ORF">CC86DRAFT_411732</name>
</gene>
<keyword evidence="2" id="KW-1185">Reference proteome</keyword>
<proteinExistence type="predicted"/>
<name>A0A6A6ZIP5_9PLEO</name>
<dbReference type="EMBL" id="MU006239">
    <property type="protein sequence ID" value="KAF2820900.1"/>
    <property type="molecule type" value="Genomic_DNA"/>
</dbReference>
<reference evidence="1" key="1">
    <citation type="journal article" date="2020" name="Stud. Mycol.">
        <title>101 Dothideomycetes genomes: a test case for predicting lifestyles and emergence of pathogens.</title>
        <authorList>
            <person name="Haridas S."/>
            <person name="Albert R."/>
            <person name="Binder M."/>
            <person name="Bloem J."/>
            <person name="Labutti K."/>
            <person name="Salamov A."/>
            <person name="Andreopoulos B."/>
            <person name="Baker S."/>
            <person name="Barry K."/>
            <person name="Bills G."/>
            <person name="Bluhm B."/>
            <person name="Cannon C."/>
            <person name="Castanera R."/>
            <person name="Culley D."/>
            <person name="Daum C."/>
            <person name="Ezra D."/>
            <person name="Gonzalez J."/>
            <person name="Henrissat B."/>
            <person name="Kuo A."/>
            <person name="Liang C."/>
            <person name="Lipzen A."/>
            <person name="Lutzoni F."/>
            <person name="Magnuson J."/>
            <person name="Mondo S."/>
            <person name="Nolan M."/>
            <person name="Ohm R."/>
            <person name="Pangilinan J."/>
            <person name="Park H.-J."/>
            <person name="Ramirez L."/>
            <person name="Alfaro M."/>
            <person name="Sun H."/>
            <person name="Tritt A."/>
            <person name="Yoshinaga Y."/>
            <person name="Zwiers L.-H."/>
            <person name="Turgeon B."/>
            <person name="Goodwin S."/>
            <person name="Spatafora J."/>
            <person name="Crous P."/>
            <person name="Grigoriev I."/>
        </authorList>
    </citation>
    <scope>NUCLEOTIDE SEQUENCE</scope>
    <source>
        <strain evidence="1">CBS 113818</strain>
    </source>
</reference>
<organism evidence="1 2">
    <name type="scientific">Ophiobolus disseminans</name>
    <dbReference type="NCBI Taxonomy" id="1469910"/>
    <lineage>
        <taxon>Eukaryota</taxon>
        <taxon>Fungi</taxon>
        <taxon>Dikarya</taxon>
        <taxon>Ascomycota</taxon>
        <taxon>Pezizomycotina</taxon>
        <taxon>Dothideomycetes</taxon>
        <taxon>Pleosporomycetidae</taxon>
        <taxon>Pleosporales</taxon>
        <taxon>Pleosporineae</taxon>
        <taxon>Phaeosphaeriaceae</taxon>
        <taxon>Ophiobolus</taxon>
    </lineage>
</organism>
<dbReference type="AlphaFoldDB" id="A0A6A6ZIP5"/>
<evidence type="ECO:0000313" key="2">
    <source>
        <dbReference type="Proteomes" id="UP000799424"/>
    </source>
</evidence>
<evidence type="ECO:0000313" key="1">
    <source>
        <dbReference type="EMBL" id="KAF2820900.1"/>
    </source>
</evidence>
<dbReference type="OrthoDB" id="2963168at2759"/>
<dbReference type="Proteomes" id="UP000799424">
    <property type="component" value="Unassembled WGS sequence"/>
</dbReference>
<accession>A0A6A6ZIP5</accession>
<sequence>MFRKDVIEDRGVFYIRIVSKIAFGRLSALLAVRCRGINAQALAMRATLSRSGVLLGASHESEDLESNSVAFCETSDTGVLEKNIAVIKDWPSRHTKIGTKEKVLSEIAYTPDGTQ</sequence>